<sequence>MVEGPISSSITVYPPNPNDPVVAETNTSEATAYSNGKKIVVDNAGKIHSVFAISDSVYYSSSIDDCETWSTPTAVGIGKRPAIEITAANMPTICWNNGNRLYSTKKASGAFEEPQLIYTGPEGSEISYLSYVLDQNTNNSYLGWVDEGATGSSVLIATYNPSTSANLSPTPIDQGGADAFKSPSLALDKAGNLKIAWSHSGKVYYKDNSEFFEMGDNGIHPIVDTYGDKTTVVWQEEIAPNIYQVVKKTKGLTGWSDKEIISYPDSLNADFPVVAAAGQYVYSKNVNGSDYDLIWNAEYDNGWSIHTQNLSGAQGGISRYPSIAFKQGWPKSKLYVLWTEEMPAKGSKAIAAPLVKAYPMSVDPVPCFYVDLGTEEAGNFTIQKKGTFYYGLHPGFTVDYHPSMLKYNFQNLDKNKRYRIKVTYYHEFDKAIKQTLSVDKTFNAKSNIEPKTVVTEEHWIPNSCIKDGQIEVTIAKIIGEYAVCSVIALYEYDRDCDGKTSEDIAESTSKTVNVYSYELMQNYPNPNTGKTAIKYQLAQPGKVNLKIYNTLGQVVKTLVSQEQQPGYYNVAWGGRDNTGKTTANGVYFYRLEAGDFKATKKMVVIR</sequence>
<comment type="caution">
    <text evidence="2">The sequence shown here is derived from an EMBL/GenBank/DDBJ whole genome shotgun (WGS) entry which is preliminary data.</text>
</comment>
<evidence type="ECO:0000313" key="2">
    <source>
        <dbReference type="EMBL" id="OGF12831.1"/>
    </source>
</evidence>
<protein>
    <recommendedName>
        <fullName evidence="1">FlgD/Vpr Ig-like domain-containing protein</fullName>
    </recommendedName>
</protein>
<gene>
    <name evidence="2" type="ORF">A2024_12205</name>
</gene>
<dbReference type="Pfam" id="PF13860">
    <property type="entry name" value="FlgD_ig"/>
    <property type="match status" value="1"/>
</dbReference>
<feature type="domain" description="FlgD/Vpr Ig-like" evidence="1">
    <location>
        <begin position="529"/>
        <end position="593"/>
    </location>
</feature>
<organism evidence="2 3">
    <name type="scientific">Candidatus Edwardsbacteria bacterium GWF2_54_11</name>
    <dbReference type="NCBI Taxonomy" id="1817851"/>
    <lineage>
        <taxon>Bacteria</taxon>
        <taxon>Candidatus Edwardsiibacteriota</taxon>
    </lineage>
</organism>
<evidence type="ECO:0000259" key="1">
    <source>
        <dbReference type="Pfam" id="PF13860"/>
    </source>
</evidence>
<proteinExistence type="predicted"/>
<dbReference type="EMBL" id="MFFM01000030">
    <property type="protein sequence ID" value="OGF12831.1"/>
    <property type="molecule type" value="Genomic_DNA"/>
</dbReference>
<evidence type="ECO:0000313" key="3">
    <source>
        <dbReference type="Proteomes" id="UP000177230"/>
    </source>
</evidence>
<dbReference type="AlphaFoldDB" id="A0A1F5RFK8"/>
<dbReference type="NCBIfam" id="TIGR04183">
    <property type="entry name" value="Por_Secre_tail"/>
    <property type="match status" value="1"/>
</dbReference>
<accession>A0A1F5RFK8</accession>
<dbReference type="InterPro" id="IPR026444">
    <property type="entry name" value="Secre_tail"/>
</dbReference>
<dbReference type="InterPro" id="IPR025965">
    <property type="entry name" value="FlgD/Vpr_Ig-like"/>
</dbReference>
<dbReference type="Proteomes" id="UP000177230">
    <property type="component" value="Unassembled WGS sequence"/>
</dbReference>
<dbReference type="Gene3D" id="2.60.40.4070">
    <property type="match status" value="1"/>
</dbReference>
<reference evidence="2 3" key="1">
    <citation type="journal article" date="2016" name="Nat. Commun.">
        <title>Thousands of microbial genomes shed light on interconnected biogeochemical processes in an aquifer system.</title>
        <authorList>
            <person name="Anantharaman K."/>
            <person name="Brown C.T."/>
            <person name="Hug L.A."/>
            <person name="Sharon I."/>
            <person name="Castelle C.J."/>
            <person name="Probst A.J."/>
            <person name="Thomas B.C."/>
            <person name="Singh A."/>
            <person name="Wilkins M.J."/>
            <person name="Karaoz U."/>
            <person name="Brodie E.L."/>
            <person name="Williams K.H."/>
            <person name="Hubbard S.S."/>
            <person name="Banfield J.F."/>
        </authorList>
    </citation>
    <scope>NUCLEOTIDE SEQUENCE [LARGE SCALE GENOMIC DNA]</scope>
</reference>
<name>A0A1F5RFK8_9BACT</name>